<dbReference type="InterPro" id="IPR011066">
    <property type="entry name" value="MscS_channel_C_sf"/>
</dbReference>
<feature type="transmembrane region" description="Helical" evidence="7">
    <location>
        <begin position="27"/>
        <end position="49"/>
    </location>
</feature>
<feature type="domain" description="Mechanosensitive ion channel transmembrane helices 2/3" evidence="10">
    <location>
        <begin position="102"/>
        <end position="142"/>
    </location>
</feature>
<reference evidence="12" key="1">
    <citation type="journal article" date="2019" name="Int. J. Syst. Evol. Microbiol.">
        <title>The Global Catalogue of Microorganisms (GCM) 10K type strain sequencing project: providing services to taxonomists for standard genome sequencing and annotation.</title>
        <authorList>
            <consortium name="The Broad Institute Genomics Platform"/>
            <consortium name="The Broad Institute Genome Sequencing Center for Infectious Disease"/>
            <person name="Wu L."/>
            <person name="Ma J."/>
        </authorList>
    </citation>
    <scope>NUCLEOTIDE SEQUENCE [LARGE SCALE GENOMIC DNA]</scope>
    <source>
        <strain evidence="12">JCM 3296</strain>
    </source>
</reference>
<evidence type="ECO:0000256" key="1">
    <source>
        <dbReference type="ARBA" id="ARBA00004651"/>
    </source>
</evidence>
<keyword evidence="3" id="KW-1003">Cell membrane</keyword>
<feature type="domain" description="Mechanosensitive ion channel MscS C-terminal" evidence="9">
    <location>
        <begin position="215"/>
        <end position="299"/>
    </location>
</feature>
<dbReference type="Proteomes" id="UP000649573">
    <property type="component" value="Unassembled WGS sequence"/>
</dbReference>
<comment type="caution">
    <text evidence="11">The sequence shown here is derived from an EMBL/GenBank/DDBJ whole genome shotgun (WGS) entry which is preliminary data.</text>
</comment>
<evidence type="ECO:0000256" key="3">
    <source>
        <dbReference type="ARBA" id="ARBA00022475"/>
    </source>
</evidence>
<dbReference type="InterPro" id="IPR010920">
    <property type="entry name" value="LSM_dom_sf"/>
</dbReference>
<evidence type="ECO:0000256" key="5">
    <source>
        <dbReference type="ARBA" id="ARBA00022989"/>
    </source>
</evidence>
<evidence type="ECO:0000256" key="4">
    <source>
        <dbReference type="ARBA" id="ARBA00022692"/>
    </source>
</evidence>
<evidence type="ECO:0000313" key="11">
    <source>
        <dbReference type="EMBL" id="GGU42243.1"/>
    </source>
</evidence>
<dbReference type="InterPro" id="IPR049278">
    <property type="entry name" value="MS_channel_C"/>
</dbReference>
<dbReference type="Pfam" id="PF21088">
    <property type="entry name" value="MS_channel_1st"/>
    <property type="match status" value="1"/>
</dbReference>
<dbReference type="InterPro" id="IPR045276">
    <property type="entry name" value="YbiO_bact"/>
</dbReference>
<protein>
    <submittedName>
        <fullName evidence="11">Mechanosensitive ion channel protein MscS</fullName>
    </submittedName>
</protein>
<dbReference type="EMBL" id="BMRE01000015">
    <property type="protein sequence ID" value="GGU42243.1"/>
    <property type="molecule type" value="Genomic_DNA"/>
</dbReference>
<name>A0ABQ2UN00_9PSEU</name>
<evidence type="ECO:0000313" key="12">
    <source>
        <dbReference type="Proteomes" id="UP000649573"/>
    </source>
</evidence>
<keyword evidence="5 7" id="KW-1133">Transmembrane helix</keyword>
<dbReference type="InterPro" id="IPR011014">
    <property type="entry name" value="MscS_channel_TM-2"/>
</dbReference>
<gene>
    <name evidence="11" type="ORF">GCM10010178_38450</name>
</gene>
<dbReference type="PANTHER" id="PTHR30460">
    <property type="entry name" value="MODERATE CONDUCTANCE MECHANOSENSITIVE CHANNEL YBIO"/>
    <property type="match status" value="1"/>
</dbReference>
<keyword evidence="12" id="KW-1185">Reference proteome</keyword>
<comment type="subcellular location">
    <subcellularLocation>
        <location evidence="1">Cell membrane</location>
        <topology evidence="1">Multi-pass membrane protein</topology>
    </subcellularLocation>
</comment>
<comment type="similarity">
    <text evidence="2">Belongs to the MscS (TC 1.A.23) family.</text>
</comment>
<dbReference type="Gene3D" id="3.30.70.100">
    <property type="match status" value="1"/>
</dbReference>
<feature type="domain" description="Mechanosensitive ion channel MscS" evidence="8">
    <location>
        <begin position="143"/>
        <end position="207"/>
    </location>
</feature>
<accession>A0ABQ2UN00</accession>
<dbReference type="SUPFAM" id="SSF50182">
    <property type="entry name" value="Sm-like ribonucleoproteins"/>
    <property type="match status" value="1"/>
</dbReference>
<dbReference type="Gene3D" id="1.10.287.1260">
    <property type="match status" value="1"/>
</dbReference>
<proteinExistence type="inferred from homology"/>
<dbReference type="SUPFAM" id="SSF82689">
    <property type="entry name" value="Mechanosensitive channel protein MscS (YggB), C-terminal domain"/>
    <property type="match status" value="1"/>
</dbReference>
<evidence type="ECO:0000256" key="2">
    <source>
        <dbReference type="ARBA" id="ARBA00008017"/>
    </source>
</evidence>
<dbReference type="InterPro" id="IPR023408">
    <property type="entry name" value="MscS_beta-dom_sf"/>
</dbReference>
<evidence type="ECO:0000259" key="8">
    <source>
        <dbReference type="Pfam" id="PF00924"/>
    </source>
</evidence>
<keyword evidence="6 7" id="KW-0472">Membrane</keyword>
<dbReference type="InterPro" id="IPR049142">
    <property type="entry name" value="MS_channel_1st"/>
</dbReference>
<dbReference type="InterPro" id="IPR006685">
    <property type="entry name" value="MscS_channel_2nd"/>
</dbReference>
<feature type="transmembrane region" description="Helical" evidence="7">
    <location>
        <begin position="97"/>
        <end position="120"/>
    </location>
</feature>
<dbReference type="Pfam" id="PF00924">
    <property type="entry name" value="MS_channel_2nd"/>
    <property type="match status" value="1"/>
</dbReference>
<keyword evidence="4 7" id="KW-0812">Transmembrane</keyword>
<dbReference type="Gene3D" id="2.30.30.60">
    <property type="match status" value="1"/>
</dbReference>
<sequence length="303" mass="32663">MLAQSPVDDAANKTAQAVEFFERYGPAIIAGAIKIVLILIAAFVLRAVLRKIIDRITTPSKEGKKPGLLKPLRERAPQALGNLISERREQRAKTIGSVLKSIVTILVFGIAFLEIMIVLTLDITPVLTSAGILGVAIGFGAQNLVKDFLSGMFMLLEDQYGVGDVVDLGPSITGTVEAVALRTTTIRDTSGTVWYVRNGEILRVGNSSQGFAVAVVDLPLSYGANLAEATKVLERKVTEVAESEPVKSDITAKPEVLGVEKFTPDNITLRVTVKTRPGRQWAVQRNLRAQLMPALEEAGFTAK</sequence>
<dbReference type="PANTHER" id="PTHR30460:SF0">
    <property type="entry name" value="MODERATE CONDUCTANCE MECHANOSENSITIVE CHANNEL YBIO"/>
    <property type="match status" value="1"/>
</dbReference>
<feature type="transmembrane region" description="Helical" evidence="7">
    <location>
        <begin position="126"/>
        <end position="145"/>
    </location>
</feature>
<dbReference type="SUPFAM" id="SSF82861">
    <property type="entry name" value="Mechanosensitive channel protein MscS (YggB), transmembrane region"/>
    <property type="match status" value="1"/>
</dbReference>
<evidence type="ECO:0000259" key="9">
    <source>
        <dbReference type="Pfam" id="PF21082"/>
    </source>
</evidence>
<evidence type="ECO:0000256" key="7">
    <source>
        <dbReference type="SAM" id="Phobius"/>
    </source>
</evidence>
<dbReference type="Pfam" id="PF21082">
    <property type="entry name" value="MS_channel_3rd"/>
    <property type="match status" value="1"/>
</dbReference>
<evidence type="ECO:0000256" key="6">
    <source>
        <dbReference type="ARBA" id="ARBA00023136"/>
    </source>
</evidence>
<organism evidence="11 12">
    <name type="scientific">Lentzea flava</name>
    <dbReference type="NCBI Taxonomy" id="103732"/>
    <lineage>
        <taxon>Bacteria</taxon>
        <taxon>Bacillati</taxon>
        <taxon>Actinomycetota</taxon>
        <taxon>Actinomycetes</taxon>
        <taxon>Pseudonocardiales</taxon>
        <taxon>Pseudonocardiaceae</taxon>
        <taxon>Lentzea</taxon>
    </lineage>
</organism>
<evidence type="ECO:0000259" key="10">
    <source>
        <dbReference type="Pfam" id="PF21088"/>
    </source>
</evidence>